<feature type="transmembrane region" description="Helical" evidence="1">
    <location>
        <begin position="78"/>
        <end position="100"/>
    </location>
</feature>
<feature type="transmembrane region" description="Helical" evidence="1">
    <location>
        <begin position="20"/>
        <end position="40"/>
    </location>
</feature>
<reference evidence="2 4" key="1">
    <citation type="submission" date="2020-05" db="EMBL/GenBank/DDBJ databases">
        <title>FDA dAtabase for Regulatory Grade micrObial Sequences (FDA-ARGOS): Supporting development and validation of Infectious Disease Dx tests.</title>
        <authorList>
            <person name="Sproer C."/>
            <person name="Gronow S."/>
            <person name="Severitt S."/>
            <person name="Schroder I."/>
            <person name="Tallon L."/>
            <person name="Sadzewicz L."/>
            <person name="Zhao X."/>
            <person name="Vavikolanu K."/>
            <person name="Mehta A."/>
            <person name="Aluvathingal J."/>
            <person name="Nadendla S."/>
            <person name="Myers T."/>
            <person name="Yan Y."/>
            <person name="Sichtig H."/>
        </authorList>
    </citation>
    <scope>NUCLEOTIDE SEQUENCE [LARGE SCALE GENOMIC DNA]</scope>
    <source>
        <strain evidence="2 4">FDAARGOS_787</strain>
    </source>
</reference>
<evidence type="ECO:0000313" key="3">
    <source>
        <dbReference type="EMBL" id="XAN18813.1"/>
    </source>
</evidence>
<dbReference type="PROSITE" id="PS51257">
    <property type="entry name" value="PROKAR_LIPOPROTEIN"/>
    <property type="match status" value="1"/>
</dbReference>
<gene>
    <name evidence="3" type="ORF">AAIK43_12420</name>
    <name evidence="2" type="ORF">FOC81_10140</name>
</gene>
<dbReference type="AlphaFoldDB" id="A0A3R9GQW2"/>
<keyword evidence="1" id="KW-0472">Membrane</keyword>
<proteinExistence type="predicted"/>
<evidence type="ECO:0000313" key="5">
    <source>
        <dbReference type="Proteomes" id="UP001446337"/>
    </source>
</evidence>
<keyword evidence="2" id="KW-0407">Ion channel</keyword>
<sequence>MYEPKGHPLLSTRRFVFRMLWHLFWAIAVIGMVACVGIVAHLWFEDISWHDAMLNTALIIGGIGPFIVPASMGGKIFFSFYSLLVGLLFVGTLGLILAPVAHRLIHKFHLDGD</sequence>
<name>A0A3R9GQW2_ACHDE</name>
<dbReference type="GO" id="GO:0034220">
    <property type="term" value="P:monoatomic ion transmembrane transport"/>
    <property type="evidence" value="ECO:0007669"/>
    <property type="project" value="UniProtKB-KW"/>
</dbReference>
<reference evidence="3 5" key="2">
    <citation type="submission" date="2024-05" db="EMBL/GenBank/DDBJ databases">
        <title>Achromobacter denitrificans. BP1, complete genome.</title>
        <authorList>
            <person name="Zhang B."/>
        </authorList>
    </citation>
    <scope>NUCLEOTIDE SEQUENCE [LARGE SCALE GENOMIC DNA]</scope>
    <source>
        <strain evidence="3 5">BP1</strain>
    </source>
</reference>
<feature type="transmembrane region" description="Helical" evidence="1">
    <location>
        <begin position="52"/>
        <end position="72"/>
    </location>
</feature>
<keyword evidence="1" id="KW-0812">Transmembrane</keyword>
<keyword evidence="1" id="KW-1133">Transmembrane helix</keyword>
<accession>A0A3R9GQW2</accession>
<organism evidence="2 4">
    <name type="scientific">Achromobacter denitrificans</name>
    <name type="common">Alcaligenes denitrificans</name>
    <dbReference type="NCBI Taxonomy" id="32002"/>
    <lineage>
        <taxon>Bacteria</taxon>
        <taxon>Pseudomonadati</taxon>
        <taxon>Pseudomonadota</taxon>
        <taxon>Betaproteobacteria</taxon>
        <taxon>Burkholderiales</taxon>
        <taxon>Alcaligenaceae</taxon>
        <taxon>Achromobacter</taxon>
    </lineage>
</organism>
<dbReference type="Proteomes" id="UP000509782">
    <property type="component" value="Chromosome"/>
</dbReference>
<keyword evidence="5" id="KW-1185">Reference proteome</keyword>
<evidence type="ECO:0000256" key="1">
    <source>
        <dbReference type="SAM" id="Phobius"/>
    </source>
</evidence>
<dbReference type="STRING" id="32002.BVK87_21030"/>
<keyword evidence="2" id="KW-0813">Transport</keyword>
<keyword evidence="2" id="KW-0406">Ion transport</keyword>
<dbReference type="Proteomes" id="UP001446337">
    <property type="component" value="Chromosome"/>
</dbReference>
<dbReference type="EMBL" id="CP054569">
    <property type="protein sequence ID" value="QKQ47031.1"/>
    <property type="molecule type" value="Genomic_DNA"/>
</dbReference>
<protein>
    <submittedName>
        <fullName evidence="2">Two pore domain potassium channel family protein</fullName>
    </submittedName>
</protein>
<dbReference type="OrthoDB" id="465094at2"/>
<evidence type="ECO:0000313" key="4">
    <source>
        <dbReference type="Proteomes" id="UP000509782"/>
    </source>
</evidence>
<evidence type="ECO:0000313" key="2">
    <source>
        <dbReference type="EMBL" id="QKQ47031.1"/>
    </source>
</evidence>
<dbReference type="GeneID" id="92845958"/>
<dbReference type="RefSeq" id="WP_062680327.1">
    <property type="nucleotide sequence ID" value="NZ_BLWG01000642.1"/>
</dbReference>
<dbReference type="EMBL" id="CP154792">
    <property type="protein sequence ID" value="XAN18813.1"/>
    <property type="molecule type" value="Genomic_DNA"/>
</dbReference>